<sequence length="295" mass="30843">LQIFKDGLAKFSQSLQEEPEPHHGRSTQQEDAHPVHAFHRPALRISVGGSLHAATSSPRASIGCNSARRTHEGSAVLLGPSNTAADNPLADAPRVGVGISHSTPTTSPKVTRSLRLSDLGSDHDTGTGHGFQDAPFSTAEACRRSAPFTSIHDTAAGPRRRGIGSMSLSTTPRHSPSATHHALAGTTRSADSVLSDMKRYAAVITASSTAQADPEDDMSMPGAAMENVASPPGSTRTLSEEHSTDSASFRLSMSSEGSAPEPQGQLLTSHKRHRSPEPPYTGANITFAAMAPPPT</sequence>
<feature type="compositionally biased region" description="Polar residues" evidence="1">
    <location>
        <begin position="166"/>
        <end position="178"/>
    </location>
</feature>
<dbReference type="Proteomes" id="UP001054857">
    <property type="component" value="Unassembled WGS sequence"/>
</dbReference>
<organism evidence="2 3">
    <name type="scientific">Astrephomene gubernaculifera</name>
    <dbReference type="NCBI Taxonomy" id="47775"/>
    <lineage>
        <taxon>Eukaryota</taxon>
        <taxon>Viridiplantae</taxon>
        <taxon>Chlorophyta</taxon>
        <taxon>core chlorophytes</taxon>
        <taxon>Chlorophyceae</taxon>
        <taxon>CS clade</taxon>
        <taxon>Chlamydomonadales</taxon>
        <taxon>Astrephomenaceae</taxon>
        <taxon>Astrephomene</taxon>
    </lineage>
</organism>
<comment type="caution">
    <text evidence="2">The sequence shown here is derived from an EMBL/GenBank/DDBJ whole genome shotgun (WGS) entry which is preliminary data.</text>
</comment>
<reference evidence="2 3" key="1">
    <citation type="journal article" date="2021" name="Sci. Rep.">
        <title>Genome sequencing of the multicellular alga Astrephomene provides insights into convergent evolution of germ-soma differentiation.</title>
        <authorList>
            <person name="Yamashita S."/>
            <person name="Yamamoto K."/>
            <person name="Matsuzaki R."/>
            <person name="Suzuki S."/>
            <person name="Yamaguchi H."/>
            <person name="Hirooka S."/>
            <person name="Minakuchi Y."/>
            <person name="Miyagishima S."/>
            <person name="Kawachi M."/>
            <person name="Toyoda A."/>
            <person name="Nozaki H."/>
        </authorList>
    </citation>
    <scope>NUCLEOTIDE SEQUENCE [LARGE SCALE GENOMIC DNA]</scope>
    <source>
        <strain evidence="2 3">NIES-4017</strain>
    </source>
</reference>
<feature type="region of interest" description="Disordered" evidence="1">
    <location>
        <begin position="148"/>
        <end position="190"/>
    </location>
</feature>
<gene>
    <name evidence="2" type="ORF">Agub_g6600</name>
</gene>
<name>A0AAD3DNP9_9CHLO</name>
<feature type="compositionally biased region" description="Basic and acidic residues" evidence="1">
    <location>
        <begin position="19"/>
        <end position="33"/>
    </location>
</feature>
<accession>A0AAD3DNP9</accession>
<dbReference type="AlphaFoldDB" id="A0AAD3DNP9"/>
<keyword evidence="3" id="KW-1185">Reference proteome</keyword>
<feature type="non-terminal residue" evidence="2">
    <location>
        <position position="1"/>
    </location>
</feature>
<dbReference type="EMBL" id="BMAR01000009">
    <property type="protein sequence ID" value="GFR45205.1"/>
    <property type="molecule type" value="Genomic_DNA"/>
</dbReference>
<feature type="compositionally biased region" description="Polar residues" evidence="1">
    <location>
        <begin position="245"/>
        <end position="257"/>
    </location>
</feature>
<feature type="region of interest" description="Disordered" evidence="1">
    <location>
        <begin position="227"/>
        <end position="295"/>
    </location>
</feature>
<evidence type="ECO:0000313" key="3">
    <source>
        <dbReference type="Proteomes" id="UP001054857"/>
    </source>
</evidence>
<feature type="compositionally biased region" description="Polar residues" evidence="1">
    <location>
        <begin position="100"/>
        <end position="110"/>
    </location>
</feature>
<protein>
    <submittedName>
        <fullName evidence="2">Uncharacterized protein</fullName>
    </submittedName>
</protein>
<feature type="region of interest" description="Disordered" evidence="1">
    <location>
        <begin position="77"/>
        <end position="112"/>
    </location>
</feature>
<feature type="region of interest" description="Disordered" evidence="1">
    <location>
        <begin position="1"/>
        <end position="33"/>
    </location>
</feature>
<feature type="non-terminal residue" evidence="2">
    <location>
        <position position="295"/>
    </location>
</feature>
<evidence type="ECO:0000256" key="1">
    <source>
        <dbReference type="SAM" id="MobiDB-lite"/>
    </source>
</evidence>
<evidence type="ECO:0000313" key="2">
    <source>
        <dbReference type="EMBL" id="GFR45205.1"/>
    </source>
</evidence>
<proteinExistence type="predicted"/>